<evidence type="ECO:0000256" key="1">
    <source>
        <dbReference type="SAM" id="Phobius"/>
    </source>
</evidence>
<keyword evidence="1" id="KW-1133">Transmembrane helix</keyword>
<evidence type="ECO:0008006" key="5">
    <source>
        <dbReference type="Google" id="ProtNLM"/>
    </source>
</evidence>
<keyword evidence="1" id="KW-0472">Membrane</keyword>
<evidence type="ECO:0000256" key="2">
    <source>
        <dbReference type="SAM" id="SignalP"/>
    </source>
</evidence>
<evidence type="ECO:0000313" key="4">
    <source>
        <dbReference type="Proteomes" id="UP000662814"/>
    </source>
</evidence>
<protein>
    <recommendedName>
        <fullName evidence="5">Tryptophan-rich sensory protein</fullName>
    </recommendedName>
</protein>
<name>A0ABX6YMD1_9MICO</name>
<evidence type="ECO:0000313" key="3">
    <source>
        <dbReference type="EMBL" id="QPZ39467.1"/>
    </source>
</evidence>
<organism evidence="3 4">
    <name type="scientific">Paramicrobacterium chengjingii</name>
    <dbReference type="NCBI Taxonomy" id="2769067"/>
    <lineage>
        <taxon>Bacteria</taxon>
        <taxon>Bacillati</taxon>
        <taxon>Actinomycetota</taxon>
        <taxon>Actinomycetes</taxon>
        <taxon>Micrococcales</taxon>
        <taxon>Microbacteriaceae</taxon>
        <taxon>Paramicrobacterium</taxon>
    </lineage>
</organism>
<accession>A0ABX6YMD1</accession>
<dbReference type="Proteomes" id="UP000662814">
    <property type="component" value="Chromosome"/>
</dbReference>
<proteinExistence type="predicted"/>
<keyword evidence="4" id="KW-1185">Reference proteome</keyword>
<feature type="signal peptide" evidence="2">
    <location>
        <begin position="1"/>
        <end position="25"/>
    </location>
</feature>
<feature type="transmembrane region" description="Helical" evidence="1">
    <location>
        <begin position="41"/>
        <end position="61"/>
    </location>
</feature>
<gene>
    <name evidence="3" type="ORF">HCR76_05260</name>
</gene>
<reference evidence="3 4" key="1">
    <citation type="submission" date="2020-12" db="EMBL/GenBank/DDBJ databases">
        <title>Microbacterium sp. HY060.</title>
        <authorList>
            <person name="Zhou J."/>
        </authorList>
    </citation>
    <scope>NUCLEOTIDE SEQUENCE [LARGE SCALE GENOMIC DNA]</scope>
    <source>
        <strain evidence="3 4">HY60</strain>
    </source>
</reference>
<dbReference type="EMBL" id="CP061169">
    <property type="protein sequence ID" value="QPZ39467.1"/>
    <property type="molecule type" value="Genomic_DNA"/>
</dbReference>
<sequence length="120" mass="12623">MSTSRTRSFIAGVLVANSAPHLATAAAGRQHLTPLGGRQSGPGINAIWGALNLAAGVALLAKGRRGAGAQRGAASARWTDDLPSFETGYLVFAAWMAISERLMKTNHGTSGRQNRAQRRR</sequence>
<feature type="chain" id="PRO_5045226212" description="Tryptophan-rich sensory protein" evidence="2">
    <location>
        <begin position="26"/>
        <end position="120"/>
    </location>
</feature>
<keyword evidence="1" id="KW-0812">Transmembrane</keyword>
<dbReference type="RefSeq" id="WP_166988880.1">
    <property type="nucleotide sequence ID" value="NZ_CP061169.1"/>
</dbReference>
<keyword evidence="2" id="KW-0732">Signal</keyword>